<dbReference type="Gene3D" id="6.20.50.110">
    <property type="entry name" value="Methyltransferase, zinc-binding domain"/>
    <property type="match status" value="1"/>
</dbReference>
<dbReference type="PANTHER" id="PTHR43861:SF5">
    <property type="entry name" value="BLL5978 PROTEIN"/>
    <property type="match status" value="1"/>
</dbReference>
<evidence type="ECO:0000313" key="4">
    <source>
        <dbReference type="Proteomes" id="UP000614047"/>
    </source>
</evidence>
<dbReference type="RefSeq" id="WP_197013001.1">
    <property type="nucleotide sequence ID" value="NZ_BAABES010000011.1"/>
</dbReference>
<name>A0A931DL33_9ACTN</name>
<dbReference type="EMBL" id="JADOUA010000001">
    <property type="protein sequence ID" value="MBG6090553.1"/>
    <property type="molecule type" value="Genomic_DNA"/>
</dbReference>
<feature type="domain" description="C-methyltransferase" evidence="2">
    <location>
        <begin position="260"/>
        <end position="418"/>
    </location>
</feature>
<sequence length="446" mass="48223">MKARYESAPVSDGVRAVTECRVCGSDDWAEVVSFGPVPLANAYLDPADSYEGERYYPLDVVSCRACRLMSLTHVVDPEILFRSYSYVTPDSVTINRHMRRVVELCRERSALDEGELVVEIGSNTGAQLSVFGEAGTRILGVDPARNLAATANARGVPTLPEFFSSAVARDIAAEHGRAKLILGRHVFAHIDDIAEVAAGVRALLDRAGVFVIEVPYALDLIEKLAFDTIYHEHLSYFAVEPLTALFERHGLRVLDVERMPVHGGSILVFVGHASGPLPVRPAVAELLALEERSGLYDDDVYERFARDVEQVREELSAMVRGFAADGLRVAGYGAPAKGNTLLNVCGLGADELVFCSDSTELKQGKVLPGTHIPVRPPDYARANPPDCYLLLAWNYAEEILRKESAFLAGGGRFILPVPKPWLVPSAEAGAPGPAGLSAFPGSSGPR</sequence>
<dbReference type="InterPro" id="IPR029063">
    <property type="entry name" value="SAM-dependent_MTases_sf"/>
</dbReference>
<dbReference type="Gene3D" id="3.40.50.720">
    <property type="entry name" value="NAD(P)-binding Rossmann-like Domain"/>
    <property type="match status" value="1"/>
</dbReference>
<accession>A0A931DL33</accession>
<dbReference type="Pfam" id="PF13489">
    <property type="entry name" value="Methyltransf_23"/>
    <property type="match status" value="1"/>
</dbReference>
<comment type="caution">
    <text evidence="3">The sequence shown here is derived from an EMBL/GenBank/DDBJ whole genome shotgun (WGS) entry which is preliminary data.</text>
</comment>
<dbReference type="Proteomes" id="UP000614047">
    <property type="component" value="Unassembled WGS sequence"/>
</dbReference>
<keyword evidence="4" id="KW-1185">Reference proteome</keyword>
<dbReference type="SUPFAM" id="SSF53335">
    <property type="entry name" value="S-adenosyl-L-methionine-dependent methyltransferases"/>
    <property type="match status" value="1"/>
</dbReference>
<evidence type="ECO:0000313" key="3">
    <source>
        <dbReference type="EMBL" id="MBG6090553.1"/>
    </source>
</evidence>
<evidence type="ECO:0000259" key="2">
    <source>
        <dbReference type="Pfam" id="PF08484"/>
    </source>
</evidence>
<dbReference type="Gene3D" id="6.10.250.3100">
    <property type="match status" value="1"/>
</dbReference>
<dbReference type="Gene3D" id="3.40.50.150">
    <property type="entry name" value="Vaccinia Virus protein VP39"/>
    <property type="match status" value="1"/>
</dbReference>
<proteinExistence type="predicted"/>
<dbReference type="InterPro" id="IPR038576">
    <property type="entry name" value="Methyltransf_Zn-bd_dom_put_sf"/>
</dbReference>
<feature type="domain" description="Methyltransferase putative zinc binding" evidence="1">
    <location>
        <begin position="20"/>
        <end position="81"/>
    </location>
</feature>
<dbReference type="Pfam" id="PF08484">
    <property type="entry name" value="Methyltransf_14"/>
    <property type="match status" value="1"/>
</dbReference>
<reference evidence="3" key="1">
    <citation type="submission" date="2020-11" db="EMBL/GenBank/DDBJ databases">
        <title>Sequencing the genomes of 1000 actinobacteria strains.</title>
        <authorList>
            <person name="Klenk H.-P."/>
        </authorList>
    </citation>
    <scope>NUCLEOTIDE SEQUENCE</scope>
    <source>
        <strain evidence="3">DSM 43175</strain>
    </source>
</reference>
<evidence type="ECO:0000259" key="1">
    <source>
        <dbReference type="Pfam" id="PF08421"/>
    </source>
</evidence>
<dbReference type="Pfam" id="PF08421">
    <property type="entry name" value="Methyltransf_13"/>
    <property type="match status" value="1"/>
</dbReference>
<dbReference type="InterPro" id="IPR013691">
    <property type="entry name" value="MeTrfase_14"/>
</dbReference>
<dbReference type="PANTHER" id="PTHR43861">
    <property type="entry name" value="TRANS-ACONITATE 2-METHYLTRANSFERASE-RELATED"/>
    <property type="match status" value="1"/>
</dbReference>
<dbReference type="AlphaFoldDB" id="A0A931DL33"/>
<dbReference type="CDD" id="cd02440">
    <property type="entry name" value="AdoMet_MTases"/>
    <property type="match status" value="1"/>
</dbReference>
<protein>
    <submittedName>
        <fullName evidence="3">Novobiocin biosynthesis protein NovU/D-mycarose 3-C-methyltransferase</fullName>
    </submittedName>
</protein>
<organism evidence="3 4">
    <name type="scientific">Actinomadura viridis</name>
    <dbReference type="NCBI Taxonomy" id="58110"/>
    <lineage>
        <taxon>Bacteria</taxon>
        <taxon>Bacillati</taxon>
        <taxon>Actinomycetota</taxon>
        <taxon>Actinomycetes</taxon>
        <taxon>Streptosporangiales</taxon>
        <taxon>Thermomonosporaceae</taxon>
        <taxon>Actinomadura</taxon>
    </lineage>
</organism>
<gene>
    <name evidence="3" type="ORF">IW256_004666</name>
</gene>
<dbReference type="InterPro" id="IPR013630">
    <property type="entry name" value="Methyltransf_Zn-bd_dom_put"/>
</dbReference>